<reference evidence="2" key="1">
    <citation type="submission" date="2020-02" db="EMBL/GenBank/DDBJ databases">
        <authorList>
            <person name="Meier V. D."/>
        </authorList>
    </citation>
    <scope>NUCLEOTIDE SEQUENCE</scope>
    <source>
        <strain evidence="2">AVDCRST_MAG25</strain>
    </source>
</reference>
<feature type="non-terminal residue" evidence="2">
    <location>
        <position position="371"/>
    </location>
</feature>
<feature type="region of interest" description="Disordered" evidence="1">
    <location>
        <begin position="1"/>
        <end position="30"/>
    </location>
</feature>
<dbReference type="EMBL" id="CADCVI010000042">
    <property type="protein sequence ID" value="CAA9459479.1"/>
    <property type="molecule type" value="Genomic_DNA"/>
</dbReference>
<feature type="non-terminal residue" evidence="2">
    <location>
        <position position="1"/>
    </location>
</feature>
<gene>
    <name evidence="2" type="ORF">AVDCRST_MAG25-654</name>
</gene>
<organism evidence="2">
    <name type="scientific">uncultured Rubrobacteraceae bacterium</name>
    <dbReference type="NCBI Taxonomy" id="349277"/>
    <lineage>
        <taxon>Bacteria</taxon>
        <taxon>Bacillati</taxon>
        <taxon>Actinomycetota</taxon>
        <taxon>Rubrobacteria</taxon>
        <taxon>Rubrobacterales</taxon>
        <taxon>Rubrobacteraceae</taxon>
        <taxon>environmental samples</taxon>
    </lineage>
</organism>
<feature type="compositionally biased region" description="Basic and acidic residues" evidence="1">
    <location>
        <begin position="132"/>
        <end position="149"/>
    </location>
</feature>
<feature type="compositionally biased region" description="Basic and acidic residues" evidence="1">
    <location>
        <begin position="307"/>
        <end position="325"/>
    </location>
</feature>
<feature type="compositionally biased region" description="Basic and acidic residues" evidence="1">
    <location>
        <begin position="348"/>
        <end position="359"/>
    </location>
</feature>
<feature type="compositionally biased region" description="Basic and acidic residues" evidence="1">
    <location>
        <begin position="1"/>
        <end position="11"/>
    </location>
</feature>
<feature type="compositionally biased region" description="Basic residues" evidence="1">
    <location>
        <begin position="15"/>
        <end position="30"/>
    </location>
</feature>
<feature type="region of interest" description="Disordered" evidence="1">
    <location>
        <begin position="264"/>
        <end position="371"/>
    </location>
</feature>
<evidence type="ECO:0000313" key="2">
    <source>
        <dbReference type="EMBL" id="CAA9459479.1"/>
    </source>
</evidence>
<feature type="region of interest" description="Disordered" evidence="1">
    <location>
        <begin position="201"/>
        <end position="248"/>
    </location>
</feature>
<feature type="compositionally biased region" description="Polar residues" evidence="1">
    <location>
        <begin position="362"/>
        <end position="371"/>
    </location>
</feature>
<feature type="compositionally biased region" description="Basic and acidic residues" evidence="1">
    <location>
        <begin position="287"/>
        <end position="299"/>
    </location>
</feature>
<name>A0A6J4QZ88_9ACTN</name>
<feature type="compositionally biased region" description="Basic residues" evidence="1">
    <location>
        <begin position="112"/>
        <end position="131"/>
    </location>
</feature>
<accession>A0A6J4QZ88</accession>
<protein>
    <submittedName>
        <fullName evidence="2">Uncharacterized protein</fullName>
    </submittedName>
</protein>
<proteinExistence type="predicted"/>
<feature type="compositionally biased region" description="Low complexity" evidence="1">
    <location>
        <begin position="327"/>
        <end position="336"/>
    </location>
</feature>
<sequence length="371" mass="41396">ALQDHPEERALPRLSRARRAPRAAPHPRHRAFVRPHLELLRTPDLGCLPGDLRQLCLLRGDPGLHGRGYDGPRDFGQEPQAPGPRALVYVPAHGRRARGLEGAAWRRERGRGGHVRGPPHPRAQARARRARRRDDLRDHLRDAGGDLPREPALPDPGPGAEPGGDGRLGLRPLPYVLRPHPRHPVLPLAIRHPSLPDRRPIWPGPHLPEEAVVAAPDGDARREGRPGAAKRGARPPRTAPLPSGRRREALRHRRALLGARRGLPFPYLRLPGRPDGRHRAPRRLRGRDHLRLPAPDPRRPGRRRGNHDRDPGPPRRGARGRDPRPRLPALQLLAPHPARRRPLPDPPYRLREVCSKGAREAGSSSQEKGLL</sequence>
<feature type="region of interest" description="Disordered" evidence="1">
    <location>
        <begin position="98"/>
        <end position="173"/>
    </location>
</feature>
<evidence type="ECO:0000256" key="1">
    <source>
        <dbReference type="SAM" id="MobiDB-lite"/>
    </source>
</evidence>
<dbReference type="AlphaFoldDB" id="A0A6J4QZ88"/>